<keyword evidence="3" id="KW-1185">Reference proteome</keyword>
<sequence length="636" mass="65364">MQAQLRCRGSVRAVAAATAVGLLLAGCSDDGADAPAQEPAALDDGSWTVLLYSMADTDLEEAMLEDVVELAGVGSRGALHVEALVDRAADDESSGYTGEEVLDAGSWTGARTFSVQPGSLELREDLGDVDTADPQVLADFIAAGIAASPAQHYALVVSDHGAGWPGVGADESAGQTTMDLAGLRTGIGDGLAAAGVDQLDLLGFDACLMATYETAATLAPLAQRMVASEELEPGHGWDYASFGVLTDPGTDADTLGRAVVDGFHAQATEQGTVDQTTLSLLDLTQMTALDDAVADLAGALEGRAADLGAAVARARATTLAFGTDPDPANATGQVDLGQLAGEISVEALDVADEADAVSRALGDVVTYQSDGQAYVGATGMSVYFPAQAEFLDAGYADVEVAAPWSAFLDAFYGAGRDLADRPAFDTGTGLLVDLGPDGLDLSATLVALGAENAATARIVYGQQQADGTLLYTGDEEGTVGDDGTVTAFYDLTGFTITDGQDTVPAYLSLDSDEDFPLFTLTVPMEYAAPDGDVQRIRLSVTVDQDQGVVTSEAYYAEAADGLFAEFTPAPDGLVFPLLRTEDGSWVRAEGPGLFAELAGLQYGFDRLPSGTELVVALVVADLAGVESSLDAEITIP</sequence>
<dbReference type="Pfam" id="PF03415">
    <property type="entry name" value="Peptidase_C11"/>
    <property type="match status" value="1"/>
</dbReference>
<dbReference type="RefSeq" id="WP_336405385.1">
    <property type="nucleotide sequence ID" value="NZ_JBAPLU010000018.1"/>
</dbReference>
<dbReference type="PROSITE" id="PS51257">
    <property type="entry name" value="PROKAR_LIPOPROTEIN"/>
    <property type="match status" value="1"/>
</dbReference>
<name>A0ABU8DWT2_9ACTN</name>
<proteinExistence type="predicted"/>
<dbReference type="EMBL" id="JBAPLU010000018">
    <property type="protein sequence ID" value="MEI4273264.1"/>
    <property type="molecule type" value="Genomic_DNA"/>
</dbReference>
<evidence type="ECO:0000256" key="1">
    <source>
        <dbReference type="SAM" id="SignalP"/>
    </source>
</evidence>
<dbReference type="Proteomes" id="UP001361570">
    <property type="component" value="Unassembled WGS sequence"/>
</dbReference>
<dbReference type="PANTHER" id="PTHR37835:SF1">
    <property type="entry name" value="ALPHA-CLOSTRIPAIN"/>
    <property type="match status" value="1"/>
</dbReference>
<accession>A0ABU8DWT2</accession>
<reference evidence="2 3" key="1">
    <citation type="submission" date="2024-03" db="EMBL/GenBank/DDBJ databases">
        <title>Draft genome sequence of Klenkia sp. LSe6-5.</title>
        <authorList>
            <person name="Duangmal K."/>
            <person name="Chantavorakit T."/>
        </authorList>
    </citation>
    <scope>NUCLEOTIDE SEQUENCE [LARGE SCALE GENOMIC DNA]</scope>
    <source>
        <strain evidence="2 3">LSe6-5</strain>
    </source>
</reference>
<comment type="caution">
    <text evidence="2">The sequence shown here is derived from an EMBL/GenBank/DDBJ whole genome shotgun (WGS) entry which is preliminary data.</text>
</comment>
<feature type="chain" id="PRO_5045333777" evidence="1">
    <location>
        <begin position="26"/>
        <end position="636"/>
    </location>
</feature>
<keyword evidence="1" id="KW-0732">Signal</keyword>
<feature type="signal peptide" evidence="1">
    <location>
        <begin position="1"/>
        <end position="25"/>
    </location>
</feature>
<gene>
    <name evidence="2" type="ORF">TEK04_16195</name>
</gene>
<dbReference type="InterPro" id="IPR005077">
    <property type="entry name" value="Peptidase_C11"/>
</dbReference>
<dbReference type="PANTHER" id="PTHR37835">
    <property type="entry name" value="ALPHA-CLOSTRIPAIN"/>
    <property type="match status" value="1"/>
</dbReference>
<evidence type="ECO:0000313" key="3">
    <source>
        <dbReference type="Proteomes" id="UP001361570"/>
    </source>
</evidence>
<protein>
    <submittedName>
        <fullName evidence="2">Clostripain-related cysteine peptidase</fullName>
    </submittedName>
</protein>
<dbReference type="Gene3D" id="3.40.50.11970">
    <property type="match status" value="1"/>
</dbReference>
<organism evidence="2 3">
    <name type="scientific">Klenkia sesuvii</name>
    <dbReference type="NCBI Taxonomy" id="3103137"/>
    <lineage>
        <taxon>Bacteria</taxon>
        <taxon>Bacillati</taxon>
        <taxon>Actinomycetota</taxon>
        <taxon>Actinomycetes</taxon>
        <taxon>Geodermatophilales</taxon>
        <taxon>Geodermatophilaceae</taxon>
        <taxon>Klenkia</taxon>
    </lineage>
</organism>
<evidence type="ECO:0000313" key="2">
    <source>
        <dbReference type="EMBL" id="MEI4273264.1"/>
    </source>
</evidence>